<dbReference type="InterPro" id="IPR011006">
    <property type="entry name" value="CheY-like_superfamily"/>
</dbReference>
<dbReference type="InterPro" id="IPR011989">
    <property type="entry name" value="ARM-like"/>
</dbReference>
<dbReference type="SUPFAM" id="SSF52172">
    <property type="entry name" value="CheY-like"/>
    <property type="match status" value="1"/>
</dbReference>
<dbReference type="AlphaFoldDB" id="A0A518AGJ9"/>
<dbReference type="Proteomes" id="UP000315750">
    <property type="component" value="Chromosome"/>
</dbReference>
<evidence type="ECO:0000313" key="1">
    <source>
        <dbReference type="EMBL" id="QDU53851.1"/>
    </source>
</evidence>
<protein>
    <recommendedName>
        <fullName evidence="3">HEAT repeat protein</fullName>
    </recommendedName>
</protein>
<reference evidence="1 2" key="1">
    <citation type="submission" date="2019-02" db="EMBL/GenBank/DDBJ databases">
        <title>Deep-cultivation of Planctomycetes and their phenomic and genomic characterization uncovers novel biology.</title>
        <authorList>
            <person name="Wiegand S."/>
            <person name="Jogler M."/>
            <person name="Boedeker C."/>
            <person name="Pinto D."/>
            <person name="Vollmers J."/>
            <person name="Rivas-Marin E."/>
            <person name="Kohn T."/>
            <person name="Peeters S.H."/>
            <person name="Heuer A."/>
            <person name="Rast P."/>
            <person name="Oberbeckmann S."/>
            <person name="Bunk B."/>
            <person name="Jeske O."/>
            <person name="Meyerdierks A."/>
            <person name="Storesund J.E."/>
            <person name="Kallscheuer N."/>
            <person name="Luecker S."/>
            <person name="Lage O.M."/>
            <person name="Pohl T."/>
            <person name="Merkel B.J."/>
            <person name="Hornburger P."/>
            <person name="Mueller R.-W."/>
            <person name="Bruemmer F."/>
            <person name="Labrenz M."/>
            <person name="Spormann A.M."/>
            <person name="Op den Camp H."/>
            <person name="Overmann J."/>
            <person name="Amann R."/>
            <person name="Jetten M.S.M."/>
            <person name="Mascher T."/>
            <person name="Medema M.H."/>
            <person name="Devos D.P."/>
            <person name="Kaster A.-K."/>
            <person name="Ovreas L."/>
            <person name="Rohde M."/>
            <person name="Galperin M.Y."/>
            <person name="Jogler C."/>
        </authorList>
    </citation>
    <scope>NUCLEOTIDE SEQUENCE [LARGE SCALE GENOMIC DNA]</scope>
    <source>
        <strain evidence="1 2">Pan181</strain>
    </source>
</reference>
<dbReference type="KEGG" id="amuc:Pan181_00290"/>
<proteinExistence type="predicted"/>
<dbReference type="InterPro" id="IPR016024">
    <property type="entry name" value="ARM-type_fold"/>
</dbReference>
<sequence>MRTIAFLPLYRANHFRCYAAIACGIGLLAMLPLGARIAQAQQAADEEAGVVEQPLEPGDEGYVPATPAPSALVNPAVRAVLNGSRQTAADYLKSTHLLLDLGQPALAAGEFHRLLQLNPNDATKVELVNQFGPAIIQQLARSPELGPKARPFAESLLAASQQAAQSVERIKAMIDQLGSDDKVARSRAVAALAGAGEVAVVPLIELLGGTDASDTARVGARASLMRLAPYAERPLMATLDSADSKLVDEAATLLAAIGSGDAAPLLAAPALTGGAAAQAYQQLTGQAPSAESAAGLLERTMKVIEGGSPVFEPDFEGKVKYWVWDSKGTPGPKALSLSTAESDTLYMDKLATALATVRPELPSAESQAIRLQFEAIDVLGRHGFAMAYPMEQLTQLPADSLNQLLTDALKHNQSAAARMALQVIADRGDAGMLATSNGQPSPTAKALVHPHPSVRAAAVEAIAAIDPATPFPGSSKLCPAIVKLASSRGQRLALGASPRIGTAATWAGGLTSIGLASEVANSGKQLFEKADLLADVELIVIDMNLNHPSVRDVVYQLRINPSTALVPIALIARESQLSSARLIATEHKAVGAFLRPHDDQTMEMLVRTMLAQLPPDWPTAEQRFEQRVAAIKAMNHLMDNDRTFYRLRSASSEITQSVYPETDDAWQLLSRLGTHDSQVALLAYASTTTEQIESRQAAAKAFADSVGRFGLRITAEEIVHQYDLYNASARDTKASQQVLGDLLDTIEQGRTNESEQE</sequence>
<name>A0A518AGJ9_9BACT</name>
<organism evidence="1 2">
    <name type="scientific">Aeoliella mucimassa</name>
    <dbReference type="NCBI Taxonomy" id="2527972"/>
    <lineage>
        <taxon>Bacteria</taxon>
        <taxon>Pseudomonadati</taxon>
        <taxon>Planctomycetota</taxon>
        <taxon>Planctomycetia</taxon>
        <taxon>Pirellulales</taxon>
        <taxon>Lacipirellulaceae</taxon>
        <taxon>Aeoliella</taxon>
    </lineage>
</organism>
<dbReference type="SUPFAM" id="SSF48371">
    <property type="entry name" value="ARM repeat"/>
    <property type="match status" value="1"/>
</dbReference>
<dbReference type="EMBL" id="CP036278">
    <property type="protein sequence ID" value="QDU53851.1"/>
    <property type="molecule type" value="Genomic_DNA"/>
</dbReference>
<dbReference type="Gene3D" id="1.25.10.10">
    <property type="entry name" value="Leucine-rich Repeat Variant"/>
    <property type="match status" value="2"/>
</dbReference>
<dbReference type="OrthoDB" id="253582at2"/>
<accession>A0A518AGJ9</accession>
<gene>
    <name evidence="1" type="ORF">Pan181_00290</name>
</gene>
<evidence type="ECO:0008006" key="3">
    <source>
        <dbReference type="Google" id="ProtNLM"/>
    </source>
</evidence>
<evidence type="ECO:0000313" key="2">
    <source>
        <dbReference type="Proteomes" id="UP000315750"/>
    </source>
</evidence>
<dbReference type="RefSeq" id="WP_145244902.1">
    <property type="nucleotide sequence ID" value="NZ_CP036278.1"/>
</dbReference>
<keyword evidence="2" id="KW-1185">Reference proteome</keyword>